<dbReference type="EMBL" id="LTBA01000001">
    <property type="protein sequence ID" value="KYH35617.1"/>
    <property type="molecule type" value="Genomic_DNA"/>
</dbReference>
<feature type="domain" description="AAA" evidence="3">
    <location>
        <begin position="28"/>
        <end position="191"/>
    </location>
</feature>
<dbReference type="InterPro" id="IPR050625">
    <property type="entry name" value="ParA/MinD_ATPase"/>
</dbReference>
<protein>
    <submittedName>
        <fullName evidence="4">Flagellum site-determining protein YlxH</fullName>
    </submittedName>
</protein>
<sequence length="289" mass="32054">MLDQAASLRKLVADSEFNSCNIHKIKPKIITITSGKGGVGKSNFVVNLSIAIQNTGKKVLVFDADIGMGNDDVLMGFYPKYNVFDIIFNNKDIGEVVITGHNGVKLLPGGSGLSKIEELTKEQRDLFLEKLVAIQNVDYILMDTGAGINKTVLAFAACCEELILITTPEPTSLTDAYSLAKAIDHFKLKDKVSLIVNRVLDTREGRVTFSKFKNAVDTFLKIDVEYLGCIREDRKLIQSVRQQIPFIINYPNCDASKNIVEIARKIQGLTNDNSTNIQGFFRKIFNILS</sequence>
<dbReference type="InterPro" id="IPR027417">
    <property type="entry name" value="P-loop_NTPase"/>
</dbReference>
<evidence type="ECO:0000313" key="4">
    <source>
        <dbReference type="EMBL" id="KYH35617.1"/>
    </source>
</evidence>
<keyword evidence="1" id="KW-0547">Nucleotide-binding</keyword>
<dbReference type="Pfam" id="PF13614">
    <property type="entry name" value="AAA_31"/>
    <property type="match status" value="1"/>
</dbReference>
<dbReference type="STRING" id="1121338.CLTEP_00100"/>
<dbReference type="Proteomes" id="UP000075531">
    <property type="component" value="Unassembled WGS sequence"/>
</dbReference>
<keyword evidence="5" id="KW-1185">Reference proteome</keyword>
<dbReference type="OrthoDB" id="9816297at2"/>
<dbReference type="InterPro" id="IPR025501">
    <property type="entry name" value="MinD_FleN"/>
</dbReference>
<dbReference type="RefSeq" id="WP_066820689.1">
    <property type="nucleotide sequence ID" value="NZ_LTBA01000001.1"/>
</dbReference>
<gene>
    <name evidence="4" type="primary">ylxH</name>
    <name evidence="4" type="ORF">CLTEP_00100</name>
</gene>
<dbReference type="SUPFAM" id="SSF52540">
    <property type="entry name" value="P-loop containing nucleoside triphosphate hydrolases"/>
    <property type="match status" value="1"/>
</dbReference>
<dbReference type="GO" id="GO:0005829">
    <property type="term" value="C:cytosol"/>
    <property type="evidence" value="ECO:0007669"/>
    <property type="project" value="TreeGrafter"/>
</dbReference>
<dbReference type="PANTHER" id="PTHR43384:SF4">
    <property type="entry name" value="CELLULOSE BIOSYNTHESIS PROTEIN BCSQ-RELATED"/>
    <property type="match status" value="1"/>
</dbReference>
<dbReference type="GO" id="GO:0009898">
    <property type="term" value="C:cytoplasmic side of plasma membrane"/>
    <property type="evidence" value="ECO:0007669"/>
    <property type="project" value="TreeGrafter"/>
</dbReference>
<evidence type="ECO:0000313" key="5">
    <source>
        <dbReference type="Proteomes" id="UP000075531"/>
    </source>
</evidence>
<dbReference type="CDD" id="cd02038">
    <property type="entry name" value="FlhG-like"/>
    <property type="match status" value="1"/>
</dbReference>
<evidence type="ECO:0000256" key="2">
    <source>
        <dbReference type="ARBA" id="ARBA00022840"/>
    </source>
</evidence>
<dbReference type="GO" id="GO:0016887">
    <property type="term" value="F:ATP hydrolysis activity"/>
    <property type="evidence" value="ECO:0007669"/>
    <property type="project" value="TreeGrafter"/>
</dbReference>
<dbReference type="PIRSF" id="PIRSF003092">
    <property type="entry name" value="MinD"/>
    <property type="match status" value="1"/>
</dbReference>
<comment type="caution">
    <text evidence="4">The sequence shown here is derived from an EMBL/GenBank/DDBJ whole genome shotgun (WGS) entry which is preliminary data.</text>
</comment>
<dbReference type="AlphaFoldDB" id="A0A151B7J4"/>
<dbReference type="PATRIC" id="fig|1121338.3.peg.11"/>
<name>A0A151B7J4_9CLOT</name>
<evidence type="ECO:0000259" key="3">
    <source>
        <dbReference type="Pfam" id="PF13614"/>
    </source>
</evidence>
<organism evidence="4 5">
    <name type="scientific">Clostridium tepidiprofundi DSM 19306</name>
    <dbReference type="NCBI Taxonomy" id="1121338"/>
    <lineage>
        <taxon>Bacteria</taxon>
        <taxon>Bacillati</taxon>
        <taxon>Bacillota</taxon>
        <taxon>Clostridia</taxon>
        <taxon>Eubacteriales</taxon>
        <taxon>Clostridiaceae</taxon>
        <taxon>Clostridium</taxon>
    </lineage>
</organism>
<reference evidence="4 5" key="1">
    <citation type="submission" date="2016-02" db="EMBL/GenBank/DDBJ databases">
        <title>Genome sequence of Clostridium tepidiprofundi DSM 19306.</title>
        <authorList>
            <person name="Poehlein A."/>
            <person name="Daniel R."/>
        </authorList>
    </citation>
    <scope>NUCLEOTIDE SEQUENCE [LARGE SCALE GENOMIC DNA]</scope>
    <source>
        <strain evidence="4 5">DSM 19306</strain>
    </source>
</reference>
<evidence type="ECO:0000256" key="1">
    <source>
        <dbReference type="ARBA" id="ARBA00022741"/>
    </source>
</evidence>
<dbReference type="InterPro" id="IPR025669">
    <property type="entry name" value="AAA_dom"/>
</dbReference>
<dbReference type="GO" id="GO:0005524">
    <property type="term" value="F:ATP binding"/>
    <property type="evidence" value="ECO:0007669"/>
    <property type="project" value="UniProtKB-KW"/>
</dbReference>
<keyword evidence="2" id="KW-0067">ATP-binding</keyword>
<dbReference type="InterPro" id="IPR033875">
    <property type="entry name" value="FlhG"/>
</dbReference>
<proteinExistence type="predicted"/>
<dbReference type="GO" id="GO:0051782">
    <property type="term" value="P:negative regulation of cell division"/>
    <property type="evidence" value="ECO:0007669"/>
    <property type="project" value="TreeGrafter"/>
</dbReference>
<accession>A0A151B7J4</accession>
<dbReference type="Gene3D" id="3.40.50.300">
    <property type="entry name" value="P-loop containing nucleotide triphosphate hydrolases"/>
    <property type="match status" value="1"/>
</dbReference>
<dbReference type="PANTHER" id="PTHR43384">
    <property type="entry name" value="SEPTUM SITE-DETERMINING PROTEIN MIND HOMOLOG, CHLOROPLASTIC-RELATED"/>
    <property type="match status" value="1"/>
</dbReference>